<dbReference type="GO" id="GO:0031956">
    <property type="term" value="F:medium-chain fatty acid-CoA ligase activity"/>
    <property type="evidence" value="ECO:0007669"/>
    <property type="project" value="TreeGrafter"/>
</dbReference>
<dbReference type="Gene3D" id="3.30.300.30">
    <property type="match status" value="1"/>
</dbReference>
<dbReference type="InterPro" id="IPR000873">
    <property type="entry name" value="AMP-dep_synth/lig_dom"/>
</dbReference>
<evidence type="ECO:0000259" key="4">
    <source>
        <dbReference type="Pfam" id="PF00501"/>
    </source>
</evidence>
<dbReference type="EMBL" id="CM001377">
    <property type="protein sequence ID" value="EHM10772.1"/>
    <property type="molecule type" value="Genomic_DNA"/>
</dbReference>
<dbReference type="HOGENOM" id="CLU_000022_59_10_0"/>
<dbReference type="eggNOG" id="COG0318">
    <property type="taxonomic scope" value="Bacteria"/>
</dbReference>
<evidence type="ECO:0000256" key="2">
    <source>
        <dbReference type="ARBA" id="ARBA00022598"/>
    </source>
</evidence>
<dbReference type="STRING" id="926567.TheveDRAFT_1654"/>
<dbReference type="InterPro" id="IPR045851">
    <property type="entry name" value="AMP-bd_C_sf"/>
</dbReference>
<feature type="region of interest" description="Disordered" evidence="3">
    <location>
        <begin position="444"/>
        <end position="487"/>
    </location>
</feature>
<dbReference type="GO" id="GO:0006631">
    <property type="term" value="P:fatty acid metabolic process"/>
    <property type="evidence" value="ECO:0007669"/>
    <property type="project" value="TreeGrafter"/>
</dbReference>
<dbReference type="Pfam" id="PF13193">
    <property type="entry name" value="AMP-binding_C"/>
    <property type="match status" value="1"/>
</dbReference>
<evidence type="ECO:0000256" key="1">
    <source>
        <dbReference type="ARBA" id="ARBA00006432"/>
    </source>
</evidence>
<protein>
    <submittedName>
        <fullName evidence="6">Acyl-CoA synthetase (AMP-forming)/AMP-acid ligase II</fullName>
    </submittedName>
</protein>
<evidence type="ECO:0000313" key="7">
    <source>
        <dbReference type="Proteomes" id="UP000005730"/>
    </source>
</evidence>
<dbReference type="InterPro" id="IPR025110">
    <property type="entry name" value="AMP-bd_C"/>
</dbReference>
<dbReference type="InterPro" id="IPR042099">
    <property type="entry name" value="ANL_N_sf"/>
</dbReference>
<comment type="similarity">
    <text evidence="1">Belongs to the ATP-dependent AMP-binding enzyme family.</text>
</comment>
<dbReference type="SUPFAM" id="SSF56801">
    <property type="entry name" value="Acetyl-CoA synthetase-like"/>
    <property type="match status" value="1"/>
</dbReference>
<dbReference type="Pfam" id="PF00501">
    <property type="entry name" value="AMP-binding"/>
    <property type="match status" value="1"/>
</dbReference>
<dbReference type="Proteomes" id="UP000005730">
    <property type="component" value="Chromosome"/>
</dbReference>
<dbReference type="PANTHER" id="PTHR43201:SF5">
    <property type="entry name" value="MEDIUM-CHAIN ACYL-COA LIGASE ACSF2, MITOCHONDRIAL"/>
    <property type="match status" value="1"/>
</dbReference>
<dbReference type="PANTHER" id="PTHR43201">
    <property type="entry name" value="ACYL-COA SYNTHETASE"/>
    <property type="match status" value="1"/>
</dbReference>
<feature type="domain" description="AMP-binding enzyme C-terminal" evidence="5">
    <location>
        <begin position="406"/>
        <end position="446"/>
    </location>
</feature>
<proteinExistence type="inferred from homology"/>
<evidence type="ECO:0000313" key="6">
    <source>
        <dbReference type="EMBL" id="EHM10772.1"/>
    </source>
</evidence>
<keyword evidence="7" id="KW-1185">Reference proteome</keyword>
<gene>
    <name evidence="6" type="ORF">TheveDRAFT_1654</name>
</gene>
<name>H0UQK8_9BACT</name>
<evidence type="ECO:0000259" key="5">
    <source>
        <dbReference type="Pfam" id="PF13193"/>
    </source>
</evidence>
<keyword evidence="2 6" id="KW-0436">Ligase</keyword>
<dbReference type="Gene3D" id="3.40.50.12780">
    <property type="entry name" value="N-terminal domain of ligase-like"/>
    <property type="match status" value="1"/>
</dbReference>
<sequence>MDRLERVLKGKLEDSPGASCYWWMGNWRGRGDLADLVLKSRRVLEESGFREGMRLGILMPNCPMVLALSIACWSLGGAVAPMNARSGAEALLRTISILDLHGVAYVEDRPEIGEALSRAGMPSAPCGLEGPLRPFTGRGASELDDPDTAVVFSTSGTTGLPKAVPISHGNILNNVTSSIEHVEFLRPGEVMLNALPNFHTLGYSVSGILPLVGDIAQAILPSFVPADSALSAINAAKVTGIVAVPTMLSMLMGAVLRGGERPEGVSFIISGGDKLNVDMDRRCQELLGAPILEGYGLTECSPVVSINPSYDSRRLGTVGTMIRGYEHQIRDLEGNLLDDASEGVLWLKGPSITRGYFRDPVNTAARFKDGWFDTGDVVRIQDGYITVLDRATDIIIVGGFNVYPQEVEMALMEHPAVSQAVAVGESNSMTGQVVKAFVVLKEGQEASPRPDNRLRQGEAGAFQGAPKGGHPKGAAPVQHRQGEPQSA</sequence>
<accession>H0UQK8</accession>
<evidence type="ECO:0000256" key="3">
    <source>
        <dbReference type="SAM" id="MobiDB-lite"/>
    </source>
</evidence>
<feature type="domain" description="AMP-dependent synthetase/ligase" evidence="4">
    <location>
        <begin position="16"/>
        <end position="357"/>
    </location>
</feature>
<organism evidence="6 7">
    <name type="scientific">Thermanaerovibrio velox DSM 12556</name>
    <dbReference type="NCBI Taxonomy" id="926567"/>
    <lineage>
        <taxon>Bacteria</taxon>
        <taxon>Thermotogati</taxon>
        <taxon>Synergistota</taxon>
        <taxon>Synergistia</taxon>
        <taxon>Synergistales</taxon>
        <taxon>Synergistaceae</taxon>
        <taxon>Thermanaerovibrio</taxon>
    </lineage>
</organism>
<dbReference type="AlphaFoldDB" id="H0UQK8"/>
<reference evidence="6 7" key="1">
    <citation type="submission" date="2011-10" db="EMBL/GenBank/DDBJ databases">
        <title>The Noncontiguous Finished genome of Thermanaerovibrio velox DSM 12556.</title>
        <authorList>
            <consortium name="US DOE Joint Genome Institute (JGI-PGF)"/>
            <person name="Lucas S."/>
            <person name="Copeland A."/>
            <person name="Lapidus A."/>
            <person name="Glavina del Rio T."/>
            <person name="Dalin E."/>
            <person name="Tice H."/>
            <person name="Bruce D."/>
            <person name="Goodwin L."/>
            <person name="Pitluck S."/>
            <person name="Peters L."/>
            <person name="Mikhailova N."/>
            <person name="Teshima H."/>
            <person name="Kyrpides N."/>
            <person name="Mavromatis K."/>
            <person name="Ivanova N."/>
            <person name="Markowitz V."/>
            <person name="Cheng J.-F."/>
            <person name="Hugenholtz P."/>
            <person name="Woyke T."/>
            <person name="Wu D."/>
            <person name="Spring S."/>
            <person name="Brambilla E.-M."/>
            <person name="Klenk H.-P."/>
            <person name="Eisen J.A."/>
        </authorList>
    </citation>
    <scope>NUCLEOTIDE SEQUENCE [LARGE SCALE GENOMIC DNA]</scope>
    <source>
        <strain evidence="6 7">DSM 12556</strain>
    </source>
</reference>
<feature type="compositionally biased region" description="Basic and acidic residues" evidence="3">
    <location>
        <begin position="444"/>
        <end position="456"/>
    </location>
</feature>